<keyword evidence="3" id="KW-1003">Cell membrane</keyword>
<feature type="transmembrane region" description="Helical" evidence="7">
    <location>
        <begin position="31"/>
        <end position="49"/>
    </location>
</feature>
<dbReference type="NCBIfam" id="TIGR00804">
    <property type="entry name" value="nupC"/>
    <property type="match status" value="1"/>
</dbReference>
<dbReference type="InterPro" id="IPR011642">
    <property type="entry name" value="Gate_dom"/>
</dbReference>
<evidence type="ECO:0000256" key="2">
    <source>
        <dbReference type="ARBA" id="ARBA00009033"/>
    </source>
</evidence>
<sequence length="423" mass="44756">MNIIWGLFGVFIVLSIAFLFSSNRKAIKPRTIIGGLAIQFAFAFIVLRWETGQAGLEWLSFRINDIISYADEGINFLFGGIFEAEGVGMIFAFQVLTVVIFFSSLISVLYYLGIMQKVIKIIGGGLARLLGTSKPESLSAAANIFVGQTEAPLVVKPFLDRMTKSELFAVMTGGLASVAGSVLIGYSLLGVPLEYLLAASFMAAPSGLVMAKLMMPETEPEKIAEKDHIEMDDDKESHNVIDAAARGASTGLQLALNIGAMLIAFIALIALINGLLGGAESVINTTVNTVLGWFGSNASIALSGITLQNIFGIIFSPLAFAIGVPWAEAFQAGSFIGQKLILNEFVAYAAFAPEMESLNPKTVLVVTFALCGFANLSSLGILLGGLGALAPNRRQDIAKLGVKAVMAGMLASLLNASIAGMFF</sequence>
<dbReference type="Proteomes" id="UP000281498">
    <property type="component" value="Unassembled WGS sequence"/>
</dbReference>
<feature type="domain" description="Nucleoside transporter/FeoB GTPase Gate" evidence="10">
    <location>
        <begin position="92"/>
        <end position="186"/>
    </location>
</feature>
<proteinExistence type="inferred from homology"/>
<keyword evidence="4 7" id="KW-0812">Transmembrane</keyword>
<evidence type="ECO:0000256" key="6">
    <source>
        <dbReference type="ARBA" id="ARBA00023136"/>
    </source>
</evidence>
<evidence type="ECO:0000256" key="7">
    <source>
        <dbReference type="RuleBase" id="RU362018"/>
    </source>
</evidence>
<keyword evidence="12" id="KW-1185">Reference proteome</keyword>
<evidence type="ECO:0000313" key="11">
    <source>
        <dbReference type="EMBL" id="RKL67248.1"/>
    </source>
</evidence>
<feature type="transmembrane region" description="Helical" evidence="7">
    <location>
        <begin position="282"/>
        <end position="302"/>
    </location>
</feature>
<feature type="domain" description="Concentrative nucleoside transporter C-terminal" evidence="9">
    <location>
        <begin position="195"/>
        <end position="420"/>
    </location>
</feature>
<keyword evidence="6 7" id="KW-0472">Membrane</keyword>
<evidence type="ECO:0000256" key="1">
    <source>
        <dbReference type="ARBA" id="ARBA00004651"/>
    </source>
</evidence>
<evidence type="ECO:0000313" key="12">
    <source>
        <dbReference type="Proteomes" id="UP000281498"/>
    </source>
</evidence>
<dbReference type="InterPro" id="IPR002668">
    <property type="entry name" value="CNT_N_dom"/>
</dbReference>
<keyword evidence="5 7" id="KW-1133">Transmembrane helix</keyword>
<comment type="caution">
    <text evidence="11">The sequence shown here is derived from an EMBL/GenBank/DDBJ whole genome shotgun (WGS) entry which is preliminary data.</text>
</comment>
<evidence type="ECO:0000256" key="4">
    <source>
        <dbReference type="ARBA" id="ARBA00022692"/>
    </source>
</evidence>
<protein>
    <recommendedName>
        <fullName evidence="7">Nucleoside permease</fullName>
    </recommendedName>
</protein>
<dbReference type="InterPro" id="IPR008276">
    <property type="entry name" value="C_nuclsd_transpt"/>
</dbReference>
<evidence type="ECO:0000256" key="5">
    <source>
        <dbReference type="ARBA" id="ARBA00022989"/>
    </source>
</evidence>
<dbReference type="InterPro" id="IPR018270">
    <property type="entry name" value="C_nuclsd_transpt_met_bac"/>
</dbReference>
<dbReference type="GO" id="GO:0015293">
    <property type="term" value="F:symporter activity"/>
    <property type="evidence" value="ECO:0007669"/>
    <property type="project" value="TreeGrafter"/>
</dbReference>
<keyword evidence="7" id="KW-0813">Transport</keyword>
<organism evidence="11 12">
    <name type="scientific">Salipaludibacillus neizhouensis</name>
    <dbReference type="NCBI Taxonomy" id="885475"/>
    <lineage>
        <taxon>Bacteria</taxon>
        <taxon>Bacillati</taxon>
        <taxon>Bacillota</taxon>
        <taxon>Bacilli</taxon>
        <taxon>Bacillales</taxon>
        <taxon>Bacillaceae</taxon>
    </lineage>
</organism>
<reference evidence="11 12" key="1">
    <citation type="submission" date="2017-10" db="EMBL/GenBank/DDBJ databases">
        <title>Bacillus sp. nov., a halophilic bacterium isolated from a Keqin Lake.</title>
        <authorList>
            <person name="Wang H."/>
        </authorList>
    </citation>
    <scope>NUCLEOTIDE SEQUENCE [LARGE SCALE GENOMIC DNA]</scope>
    <source>
        <strain evidence="11 12">KCTC 13187</strain>
    </source>
</reference>
<dbReference type="AlphaFoldDB" id="A0A3A9K712"/>
<gene>
    <name evidence="11" type="ORF">CR203_12125</name>
</gene>
<comment type="similarity">
    <text evidence="2 7">Belongs to the concentrative nucleoside transporter (CNT) (TC 2.A.41) family.</text>
</comment>
<dbReference type="PANTHER" id="PTHR10590:SF4">
    <property type="entry name" value="SOLUTE CARRIER FAMILY 28 MEMBER 3"/>
    <property type="match status" value="1"/>
</dbReference>
<dbReference type="EMBL" id="PDOE01000004">
    <property type="protein sequence ID" value="RKL67248.1"/>
    <property type="molecule type" value="Genomic_DNA"/>
</dbReference>
<dbReference type="Pfam" id="PF07662">
    <property type="entry name" value="Nucleos_tra2_C"/>
    <property type="match status" value="1"/>
</dbReference>
<name>A0A3A9K712_9BACI</name>
<dbReference type="GO" id="GO:0005886">
    <property type="term" value="C:plasma membrane"/>
    <property type="evidence" value="ECO:0007669"/>
    <property type="project" value="UniProtKB-SubCell"/>
</dbReference>
<evidence type="ECO:0000259" key="9">
    <source>
        <dbReference type="Pfam" id="PF07662"/>
    </source>
</evidence>
<feature type="transmembrane region" description="Helical" evidence="7">
    <location>
        <begin position="167"/>
        <end position="189"/>
    </location>
</feature>
<evidence type="ECO:0000259" key="8">
    <source>
        <dbReference type="Pfam" id="PF01773"/>
    </source>
</evidence>
<evidence type="ECO:0000259" key="10">
    <source>
        <dbReference type="Pfam" id="PF07670"/>
    </source>
</evidence>
<dbReference type="PANTHER" id="PTHR10590">
    <property type="entry name" value="SODIUM/NUCLEOSIDE COTRANSPORTER"/>
    <property type="match status" value="1"/>
</dbReference>
<feature type="transmembrane region" description="Helical" evidence="7">
    <location>
        <begin position="363"/>
        <end position="388"/>
    </location>
</feature>
<accession>A0A3A9K712</accession>
<evidence type="ECO:0000256" key="3">
    <source>
        <dbReference type="ARBA" id="ARBA00022475"/>
    </source>
</evidence>
<feature type="domain" description="Concentrative nucleoside transporter N-terminal" evidence="8">
    <location>
        <begin position="8"/>
        <end position="80"/>
    </location>
</feature>
<feature type="transmembrane region" description="Helical" evidence="7">
    <location>
        <begin position="6"/>
        <end position="22"/>
    </location>
</feature>
<dbReference type="RefSeq" id="WP_110937264.1">
    <property type="nucleotide sequence ID" value="NZ_KZ614146.1"/>
</dbReference>
<feature type="transmembrane region" description="Helical" evidence="7">
    <location>
        <begin position="254"/>
        <end position="276"/>
    </location>
</feature>
<dbReference type="Pfam" id="PF07670">
    <property type="entry name" value="Gate"/>
    <property type="match status" value="1"/>
</dbReference>
<feature type="transmembrane region" description="Helical" evidence="7">
    <location>
        <begin position="400"/>
        <end position="422"/>
    </location>
</feature>
<dbReference type="OrthoDB" id="9766455at2"/>
<dbReference type="GO" id="GO:0005337">
    <property type="term" value="F:nucleoside transmembrane transporter activity"/>
    <property type="evidence" value="ECO:0007669"/>
    <property type="project" value="InterPro"/>
</dbReference>
<comment type="subcellular location">
    <subcellularLocation>
        <location evidence="1">Cell membrane</location>
        <topology evidence="1">Multi-pass membrane protein</topology>
    </subcellularLocation>
</comment>
<feature type="transmembrane region" description="Helical" evidence="7">
    <location>
        <begin position="87"/>
        <end position="112"/>
    </location>
</feature>
<dbReference type="Pfam" id="PF01773">
    <property type="entry name" value="Nucleos_tra2_N"/>
    <property type="match status" value="1"/>
</dbReference>
<dbReference type="InterPro" id="IPR011657">
    <property type="entry name" value="CNT_C_dom"/>
</dbReference>